<gene>
    <name evidence="6" type="ORF">SDRG_06561</name>
</gene>
<evidence type="ECO:0000256" key="3">
    <source>
        <dbReference type="ARBA" id="ARBA00022837"/>
    </source>
</evidence>
<dbReference type="InterPro" id="IPR038081">
    <property type="entry name" value="CalX-like_sf"/>
</dbReference>
<dbReference type="InParanoid" id="T0RZH3"/>
<proteinExistence type="predicted"/>
<dbReference type="eggNOG" id="ENOG502QRTB">
    <property type="taxonomic scope" value="Eukaryota"/>
</dbReference>
<evidence type="ECO:0000256" key="2">
    <source>
        <dbReference type="ARBA" id="ARBA00022737"/>
    </source>
</evidence>
<reference evidence="6 7" key="1">
    <citation type="submission" date="2012-04" db="EMBL/GenBank/DDBJ databases">
        <title>The Genome Sequence of Saprolegnia declina VS20.</title>
        <authorList>
            <consortium name="The Broad Institute Genome Sequencing Platform"/>
            <person name="Russ C."/>
            <person name="Nusbaum C."/>
            <person name="Tyler B."/>
            <person name="van West P."/>
            <person name="Dieguez-Uribeondo J."/>
            <person name="de Bruijn I."/>
            <person name="Tripathy S."/>
            <person name="Jiang R."/>
            <person name="Young S.K."/>
            <person name="Zeng Q."/>
            <person name="Gargeya S."/>
            <person name="Fitzgerald M."/>
            <person name="Haas B."/>
            <person name="Abouelleil A."/>
            <person name="Alvarado L."/>
            <person name="Arachchi H.M."/>
            <person name="Berlin A."/>
            <person name="Chapman S.B."/>
            <person name="Goldberg J."/>
            <person name="Griggs A."/>
            <person name="Gujja S."/>
            <person name="Hansen M."/>
            <person name="Howarth C."/>
            <person name="Imamovic A."/>
            <person name="Larimer J."/>
            <person name="McCowen C."/>
            <person name="Montmayeur A."/>
            <person name="Murphy C."/>
            <person name="Neiman D."/>
            <person name="Pearson M."/>
            <person name="Priest M."/>
            <person name="Roberts A."/>
            <person name="Saif S."/>
            <person name="Shea T."/>
            <person name="Sisk P."/>
            <person name="Sykes S."/>
            <person name="Wortman J."/>
            <person name="Nusbaum C."/>
            <person name="Birren B."/>
        </authorList>
    </citation>
    <scope>NUCLEOTIDE SEQUENCE [LARGE SCALE GENOMIC DNA]</scope>
    <source>
        <strain evidence="6 7">VS20</strain>
    </source>
</reference>
<feature type="domain" description="Calx-beta" evidence="5">
    <location>
        <begin position="3212"/>
        <end position="3249"/>
    </location>
</feature>
<evidence type="ECO:0000256" key="1">
    <source>
        <dbReference type="ARBA" id="ARBA00022729"/>
    </source>
</evidence>
<name>T0RZH3_SAPDV</name>
<dbReference type="Gene3D" id="2.130.10.130">
    <property type="entry name" value="Integrin alpha, N-terminal"/>
    <property type="match status" value="1"/>
</dbReference>
<keyword evidence="7" id="KW-1185">Reference proteome</keyword>
<dbReference type="InterPro" id="IPR013517">
    <property type="entry name" value="FG-GAP"/>
</dbReference>
<dbReference type="OrthoDB" id="188207at2759"/>
<evidence type="ECO:0000313" key="6">
    <source>
        <dbReference type="EMBL" id="EQC35802.1"/>
    </source>
</evidence>
<sequence length="3282" mass="340083">MVQPTLQLLDAGGNILSTEPKMLVTASIYANPSGGRLYPAIETNASVDRGVASFKNLRIDAAGPGYVLRFAVISHNFTYDTYNETGLFVLGPSFPVYIGALFSLQVVQSPTIYALADGQPFTEQPVIALKDRGNNTLTSENAALVSVSMVPSLAVYSTLVVSTANCPVAAITDVGLLPSPFSAPHGVGTVLLLNVTFSQQVQARGNIVLQLNSGLGAVATCDTLLTWSTTLTFRYVIAVGDTSAALNYASTSALVVSPGATLQDRIGVSPTLTLPAAGLHPVVSVDTTAPVIVSVGCAPPTVAGTYGPGQTLQLLVTFSSPVAVHGTQVPYLTLNTGGTAGFVSGNNTAGLVFEYTVGLADSTAALDVTMSLSANGAIVRRAGTVLTQDATLLFPNAAAMRLPMQCALALSSAAPIVDPTVGVTSTTANGVYAAGDPIVLQVTFTAPVDVSGIPLLLLNTMRYASYVSGSGSTVLSFKYIVQPEDNVPTLDYASSTALVRNGGDLVRHVTAGTALLACNVDLSAATGNGRNLGATASLTLHGVAPVVTTVAWPATPSTYVRGATIALSITFSFPVVVADGTPSIALSNGGTATYASGSGTSTLVFAYTVALGDATPALSYVPWAVIALHGATIRQRSSSPMLAAQLSLPWPASITNGPIALDPALGHVTSVVSISADQIAGEYGENHVFAISVVFSDSVFVTGSMQLALNTRSVTYATGSGTSTLVFLYTVQPPDATASLGIGSVSPLSCTAGGPCSLLNANNVAVNRDCTGLSLQPANIAISTAAPVVVSVSALTPAPLINRGTFVVGDVVQILVVASKPVDVQTSPTALPHGVPTLLLNTGRAAYFAGYNTGDRTQLLFEYTVMAGDMTPALRYTSTSALTLNYNRGSILRLATTPTTPMNLALPPVANLGLNLVVDTSRTPLVTDVAAVTPNGAYYVGDVIQIQVTFTETVAVTGIPVLLLDLGRYDRRAIYVSGTAATVPTVPANCLLPLPGAAGSLSANSNAQIRGTTPYITDISFLSPNATYVVGSAVDVQVTFSAAVTTSGSPFLRMASGPSQRQAFLVAPAGASPTLVFRYTVQTGDRSDALDYADTQALQLNGGSILTAPTLPASVATQPVNVHLNPPGGTLFGGRVFQAVAGIASFLELGISTIGRSYQLFFASSTGVVTKTMIEVSYSAVYEVRNAPLSVLNRDDRTGASVAVTSSVAVVGSPGAKVAEYNVQVVTATGSATAFVNEVQYVMTSCTHRDAVQVLTTSAAPGETVGGYFSLLLGAVGPSRRIASDYDATQLKVALELDFGYPLGSIDVTRSPNTFCGCWNAFAWTITFRVPGDIPTLFARNFLSGAGATVGDGRGGALATVLVPPAVVSGSFALRYGSLVTQNLAVDIDAPTLATRLFADLNLPILSVARSAPTPQSGYTWSITFDATASLFNPNPLQPAPVLLAGNQALLAVRTVREGYAPLSGSFQLSLGGYATPNIAVTASTAAMETALLTLPVVSAVSVARSGPNAFGGYAWTITFLKVNLMTTYGLVLNSLGTLPPLVPTTQLNGSPLLVGSSATILVEYAGVNPSASSAVAYGNVPGQNAGSATVFVPKNQHWVATSVLVGDDTQLGDQFGASVAVNMAGTHIVIGAPYAVDRGRKEVQTLVCTADGGAFTLSFLGIPSAPISFATPAATLQATLAALLNVPESLLSVAPYTTLCNGAGVAITFSTPDLSDASGNVPNLVADGTQLTNGGGPGTVTVLETIVGSFRLDGARAKGVTCGGAYFFALGPTGAWTQTAKFTPSSASGASASELGASASIETTLAVVGAPGASSSIGEVYIYEYDGVAWNQIQILTSAPYAGAKGDRFGDSVAVSGSKIVVGAPGYDGGLGAVFIYVRVNGVFVVHQQIQAADLQLGDRFGSALDLDMATSTLAVGSETQTSAMGAVYVYTLPDVYFTLQQKVSASNARANDGFGHSVAVAQNVLLVGANAKYGSSIPRTVRKAVQTITTSAATPIQAGSTFRVGYHQYRRGHATDYARVARYSPPIPFDVSAVALQTALEASLQTGALVVQRLGPDANGGCTWYITFAGATGNVHKLRVDGSKLVGNDVRIAASVLVAVPPIVRSDVYVFARSGASWTEQATLRPTHKQFFSFFGDAVAMARTGVNAIVGAPNADTRFSHVNSGAGYIFDMGFLDFALSSPSYSVLEGASVSVPIQRCGPAGLACKLTTTTTARYINVDTGDAVSDLAGTNAVPSRKRKYIGPFQQLAMLDVTATTPGAAYYPNVIGPEPYPQVPSGRYLRRSWVGTANSRAQFYGSPETRSRWVDAQFDYQGLSDYTPTNAALLFPENNVSASIVVQTNDDMVFELPDETINVRLSVPGMWPSYPSQFWSQITILDNGDGGFGTTSYTAMLSGSAPSRLGAAIALLESGNLAALGAPSQVDPTSQTVCGAVLVYRATSGIWALETTLRPPTCSEGLAFGTSLAIDAAYGTTRLVVGAPSGPSPAAFVYTRNAVLGTWSLETQLREPTAVSGNAKYAAANAVAIHGYHIVVGAAGLECAFLYTFTATLWQPAIVLRASDYASDVVYLQNVVHEFGLGTSVALAPRTLVVGAPLAKYGPTRIDDTAYLGTGAVYVYYLPAQVQQVTLRADMPLNAGHFVLSIGGASTVLLSYEITALDLTIALEQLLPKVQVVRTGSIVKGFTWTVTILSEVTTVPTFLAAWHGHGCLLCAALNSGYAANPAGQISVANIAPLGTWTFHQQLTAADGNHADRFGSDVDIDGDSIIVGAFGSSALVTTTWNFETGDLTGWVQTGTAFLQQPTFGENVRARSPGPSSRVQRQGLGVIGFEGRYWVGTYEARPGAGQSQNPTPFSCGFLNGDCTASQNAVPGAAIAGTAQGDGPQGTLTSQPFSVRGSRIRFRIGGGCTLRTIYVELLIDGVSVQKNTGRCSERLHSVTWNVAPYMNRTAQIRIVDASESAFWGHINVDAFNFDWPIEQATTELAGVAYVFYQSTSSNVYGVCSGVPKLQCAWMLQARLVASDKRDHDMFGFSVSIDDVNGTAVVGAQGQAGVNLNNSIVDGSATGSIYVYSRVPAERDALGNVLLPPRWPGRETAKLQAVNKAAGAQFGYAVSITSGHVAVGSPGAAAVNNIGLGYIFNSQFLQVSVAANEVSVKENDVNGHAIVMLLRAGNSTAPLTIEYATSDLDALGVDALRFAQCLRMLIPSREQCGKYQQTSGEVTFAAGVTSIAIPVPIMNDNCYTEGESYVAFHLNLPGGDVLLGEQFSTRIRIDDDDFGQPLCP</sequence>
<dbReference type="OMA" id="DINHNYA"/>
<dbReference type="SMART" id="SM00191">
    <property type="entry name" value="Int_alpha"/>
    <property type="match status" value="9"/>
</dbReference>
<dbReference type="PANTHER" id="PTHR36220:SF1">
    <property type="entry name" value="GAMMA TUBULIN COMPLEX COMPONENT C-TERMINAL DOMAIN-CONTAINING PROTEIN"/>
    <property type="match status" value="1"/>
</dbReference>
<dbReference type="GO" id="GO:0016020">
    <property type="term" value="C:membrane"/>
    <property type="evidence" value="ECO:0007669"/>
    <property type="project" value="InterPro"/>
</dbReference>
<dbReference type="GO" id="GO:0007154">
    <property type="term" value="P:cell communication"/>
    <property type="evidence" value="ECO:0007669"/>
    <property type="project" value="InterPro"/>
</dbReference>
<dbReference type="SUPFAM" id="SSF141072">
    <property type="entry name" value="CalX-like"/>
    <property type="match status" value="2"/>
</dbReference>
<dbReference type="GeneID" id="19947288"/>
<keyword evidence="4" id="KW-0325">Glycoprotein</keyword>
<dbReference type="InterPro" id="IPR028994">
    <property type="entry name" value="Integrin_alpha_N"/>
</dbReference>
<dbReference type="EMBL" id="JH767149">
    <property type="protein sequence ID" value="EQC35802.1"/>
    <property type="molecule type" value="Genomic_DNA"/>
</dbReference>
<accession>T0RZH3</accession>
<dbReference type="Pfam" id="PF14312">
    <property type="entry name" value="FG-GAP_2"/>
    <property type="match status" value="5"/>
</dbReference>
<dbReference type="RefSeq" id="XP_008610564.1">
    <property type="nucleotide sequence ID" value="XM_008612342.1"/>
</dbReference>
<keyword evidence="1" id="KW-0732">Signal</keyword>
<keyword evidence="3" id="KW-0106">Calcium</keyword>
<evidence type="ECO:0000256" key="4">
    <source>
        <dbReference type="ARBA" id="ARBA00023180"/>
    </source>
</evidence>
<evidence type="ECO:0000313" key="7">
    <source>
        <dbReference type="Proteomes" id="UP000030762"/>
    </source>
</evidence>
<organism evidence="6 7">
    <name type="scientific">Saprolegnia diclina (strain VS20)</name>
    <dbReference type="NCBI Taxonomy" id="1156394"/>
    <lineage>
        <taxon>Eukaryota</taxon>
        <taxon>Sar</taxon>
        <taxon>Stramenopiles</taxon>
        <taxon>Oomycota</taxon>
        <taxon>Saprolegniomycetes</taxon>
        <taxon>Saprolegniales</taxon>
        <taxon>Saprolegniaceae</taxon>
        <taxon>Saprolegnia</taxon>
    </lineage>
</organism>
<dbReference type="Proteomes" id="UP000030762">
    <property type="component" value="Unassembled WGS sequence"/>
</dbReference>
<protein>
    <recommendedName>
        <fullName evidence="5">Calx-beta domain-containing protein</fullName>
    </recommendedName>
</protein>
<dbReference type="PANTHER" id="PTHR36220">
    <property type="entry name" value="UNNAMED PRODUCT"/>
    <property type="match status" value="1"/>
</dbReference>
<dbReference type="VEuPathDB" id="FungiDB:SDRG_06561"/>
<feature type="domain" description="Calx-beta" evidence="5">
    <location>
        <begin position="2318"/>
        <end position="2363"/>
    </location>
</feature>
<dbReference type="InterPro" id="IPR013519">
    <property type="entry name" value="Int_alpha_beta-p"/>
</dbReference>
<dbReference type="InterPro" id="IPR003644">
    <property type="entry name" value="Calx_beta"/>
</dbReference>
<dbReference type="Pfam" id="PF03160">
    <property type="entry name" value="Calx-beta"/>
    <property type="match status" value="2"/>
</dbReference>
<keyword evidence="2" id="KW-0677">Repeat</keyword>
<dbReference type="Gene3D" id="2.60.40.2030">
    <property type="match status" value="2"/>
</dbReference>
<evidence type="ECO:0000259" key="5">
    <source>
        <dbReference type="Pfam" id="PF03160"/>
    </source>
</evidence>